<sequence>MPSGNHGRSFHSRKSFLIRLSIGNGWRIDLLVANDLFDSLYASLFVYDKHPNIVRVICEYWCFETNSLHTLKGEVFISLLDIQGFLGLPLSVYHILRQRLDHKSTIEEWVAFWFRGLVKYHAPMKSDRRSRVPLPTHVPLITKVHGWSESHAVFDKLGVPKGEYAETLPAAFLLCWLCLFVLPVRDATCIHLETFSEVSSMKRDQAYCLSFAILASIYRGFGEICRSAHPARKGGHTSLHFLAWVAKYFQTYDFDDNTKIFDLDGAHELISSGRGFVGILLSGVKSKILSSAMANCHGLTLLILLTFVKLFLTKCLAPHLKGFITLTTSSTGEATPLKNKVERLIHQACNLKDLQESYSDRMTTEVRESRCIEVGNKLNEASHQFNTESIRYNALKAKLGHVDSRRKELLKELQSLDDQKKDLSCQAVASEDLLQEAAQAVIDLKGQIDTLNGIEVIGPTNKDSLEKTEAYINESFEDMKTFQWTP</sequence>
<dbReference type="PANTHER" id="PTHR46033">
    <property type="entry name" value="PROTEIN MAIN-LIKE 2"/>
    <property type="match status" value="1"/>
</dbReference>
<gene>
    <name evidence="2" type="ORF">Cgig2_024531</name>
</gene>
<organism evidence="2 3">
    <name type="scientific">Carnegiea gigantea</name>
    <dbReference type="NCBI Taxonomy" id="171969"/>
    <lineage>
        <taxon>Eukaryota</taxon>
        <taxon>Viridiplantae</taxon>
        <taxon>Streptophyta</taxon>
        <taxon>Embryophyta</taxon>
        <taxon>Tracheophyta</taxon>
        <taxon>Spermatophyta</taxon>
        <taxon>Magnoliopsida</taxon>
        <taxon>eudicotyledons</taxon>
        <taxon>Gunneridae</taxon>
        <taxon>Pentapetalae</taxon>
        <taxon>Caryophyllales</taxon>
        <taxon>Cactineae</taxon>
        <taxon>Cactaceae</taxon>
        <taxon>Cactoideae</taxon>
        <taxon>Echinocereeae</taxon>
        <taxon>Carnegiea</taxon>
    </lineage>
</organism>
<dbReference type="InterPro" id="IPR044824">
    <property type="entry name" value="MAIN-like"/>
</dbReference>
<evidence type="ECO:0000313" key="2">
    <source>
        <dbReference type="EMBL" id="KAJ8432843.1"/>
    </source>
</evidence>
<reference evidence="2" key="1">
    <citation type="submission" date="2022-04" db="EMBL/GenBank/DDBJ databases">
        <title>Carnegiea gigantea Genome sequencing and assembly v2.</title>
        <authorList>
            <person name="Copetti D."/>
            <person name="Sanderson M.J."/>
            <person name="Burquez A."/>
            <person name="Wojciechowski M.F."/>
        </authorList>
    </citation>
    <scope>NUCLEOTIDE SEQUENCE</scope>
    <source>
        <strain evidence="2">SGP5-SGP5p</strain>
        <tissue evidence="2">Aerial part</tissue>
    </source>
</reference>
<dbReference type="EMBL" id="JAKOGI010000579">
    <property type="protein sequence ID" value="KAJ8432843.1"/>
    <property type="molecule type" value="Genomic_DNA"/>
</dbReference>
<dbReference type="Proteomes" id="UP001153076">
    <property type="component" value="Unassembled WGS sequence"/>
</dbReference>
<keyword evidence="3" id="KW-1185">Reference proteome</keyword>
<feature type="domain" description="Aminotransferase-like plant mobile" evidence="1">
    <location>
        <begin position="36"/>
        <end position="231"/>
    </location>
</feature>
<name>A0A9Q1JXS4_9CARY</name>
<evidence type="ECO:0000259" key="1">
    <source>
        <dbReference type="Pfam" id="PF10536"/>
    </source>
</evidence>
<dbReference type="AlphaFoldDB" id="A0A9Q1JXS4"/>
<dbReference type="GO" id="GO:0010073">
    <property type="term" value="P:meristem maintenance"/>
    <property type="evidence" value="ECO:0007669"/>
    <property type="project" value="InterPro"/>
</dbReference>
<comment type="caution">
    <text evidence="2">The sequence shown here is derived from an EMBL/GenBank/DDBJ whole genome shotgun (WGS) entry which is preliminary data.</text>
</comment>
<protein>
    <recommendedName>
        <fullName evidence="1">Aminotransferase-like plant mobile domain-containing protein</fullName>
    </recommendedName>
</protein>
<dbReference type="Pfam" id="PF10536">
    <property type="entry name" value="PMD"/>
    <property type="match status" value="1"/>
</dbReference>
<dbReference type="InterPro" id="IPR019557">
    <property type="entry name" value="AminoTfrase-like_pln_mobile"/>
</dbReference>
<proteinExistence type="predicted"/>
<dbReference type="PANTHER" id="PTHR46033:SF16">
    <property type="entry name" value="AMINOTRANSFERASE-LIKE PLANT MOBILE DOMAIN-CONTAINING PROTEIN"/>
    <property type="match status" value="1"/>
</dbReference>
<evidence type="ECO:0000313" key="3">
    <source>
        <dbReference type="Proteomes" id="UP001153076"/>
    </source>
</evidence>
<accession>A0A9Q1JXS4</accession>
<dbReference type="OrthoDB" id="694455at2759"/>